<dbReference type="EMBL" id="SNRW01011611">
    <property type="protein sequence ID" value="KAA6374928.1"/>
    <property type="molecule type" value="Genomic_DNA"/>
</dbReference>
<reference evidence="2 3" key="1">
    <citation type="submission" date="2019-03" db="EMBL/GenBank/DDBJ databases">
        <title>Single cell metagenomics reveals metabolic interactions within the superorganism composed of flagellate Streblomastix strix and complex community of Bacteroidetes bacteria on its surface.</title>
        <authorList>
            <person name="Treitli S.C."/>
            <person name="Kolisko M."/>
            <person name="Husnik F."/>
            <person name="Keeling P."/>
            <person name="Hampl V."/>
        </authorList>
    </citation>
    <scope>NUCLEOTIDE SEQUENCE [LARGE SCALE GENOMIC DNA]</scope>
    <source>
        <strain evidence="2">ST1C</strain>
    </source>
</reference>
<protein>
    <submittedName>
        <fullName evidence="2">Uncharacterized protein</fullName>
    </submittedName>
</protein>
<feature type="compositionally biased region" description="Basic and acidic residues" evidence="1">
    <location>
        <begin position="147"/>
        <end position="156"/>
    </location>
</feature>
<dbReference type="Proteomes" id="UP000324800">
    <property type="component" value="Unassembled WGS sequence"/>
</dbReference>
<organism evidence="2 3">
    <name type="scientific">Streblomastix strix</name>
    <dbReference type="NCBI Taxonomy" id="222440"/>
    <lineage>
        <taxon>Eukaryota</taxon>
        <taxon>Metamonada</taxon>
        <taxon>Preaxostyla</taxon>
        <taxon>Oxymonadida</taxon>
        <taxon>Streblomastigidae</taxon>
        <taxon>Streblomastix</taxon>
    </lineage>
</organism>
<accession>A0A5J4UWV6</accession>
<evidence type="ECO:0000256" key="1">
    <source>
        <dbReference type="SAM" id="MobiDB-lite"/>
    </source>
</evidence>
<feature type="non-terminal residue" evidence="2">
    <location>
        <position position="304"/>
    </location>
</feature>
<proteinExistence type="predicted"/>
<name>A0A5J4UWV6_9EUKA</name>
<gene>
    <name evidence="2" type="ORF">EZS28_029547</name>
</gene>
<sequence length="304" mass="34922">MELSKLQQYARLMDIVEKFHEIMKPIIEADKKNLKVMLTRQYKEYPNKDGRAFLYPPKNYRSTSLPRHKVLNPSEQQWNQYDGDVSGNHQQASQIYQSIPETVIGLILFAAEQIVQSKTESKDQEQLTNELERVVADGTDDNGNNDQSEHAIEPKHLTNGYDVLRQNDSRTQLQATVNGEANLEINITKIFPTVPLQNVSGSDGLEKNGCGTQLHATTNENGLLNYQAIDDTGNENNNEQAKDNRTGGKIRIIYYNPSQKRTKIEKELKKKEFQLSFKEQLKRKPENKLKRKEFQLNFEGLAKK</sequence>
<evidence type="ECO:0000313" key="3">
    <source>
        <dbReference type="Proteomes" id="UP000324800"/>
    </source>
</evidence>
<evidence type="ECO:0000313" key="2">
    <source>
        <dbReference type="EMBL" id="KAA6374928.1"/>
    </source>
</evidence>
<comment type="caution">
    <text evidence="2">The sequence shown here is derived from an EMBL/GenBank/DDBJ whole genome shotgun (WGS) entry which is preliminary data.</text>
</comment>
<dbReference type="AlphaFoldDB" id="A0A5J4UWV6"/>
<feature type="region of interest" description="Disordered" evidence="1">
    <location>
        <begin position="136"/>
        <end position="159"/>
    </location>
</feature>